<keyword evidence="3" id="KW-1185">Reference proteome</keyword>
<dbReference type="Proteomes" id="UP001153714">
    <property type="component" value="Chromosome 1"/>
</dbReference>
<sequence>MFVHGRVCVAAGVSERVGGVDVHVAAEPRADTDADGALQRDVEWEWSGPLHQRRYEQVRAQWAQRDEKHVVRGALRLLASSAFCRLLHACTDIQVQHHAPPQLQRWTPGSFTLLPPREHYQQPRLEVVMYLGVPQRRIAGASTLYVAPEDEAAGAASAGGAGGAGGAGSTGGAAAAAGAGAGAALVTLPPVNNALNLVYCDAGAASFTEYLSRLGARADEPFYILTCTYKE</sequence>
<evidence type="ECO:0000313" key="2">
    <source>
        <dbReference type="EMBL" id="CAG9782619.1"/>
    </source>
</evidence>
<evidence type="ECO:0000313" key="3">
    <source>
        <dbReference type="Proteomes" id="UP001153714"/>
    </source>
</evidence>
<dbReference type="GO" id="GO:0005506">
    <property type="term" value="F:iron ion binding"/>
    <property type="evidence" value="ECO:0007669"/>
    <property type="project" value="InterPro"/>
</dbReference>
<proteinExistence type="predicted"/>
<dbReference type="GO" id="GO:0031543">
    <property type="term" value="F:peptidyl-proline dioxygenase activity"/>
    <property type="evidence" value="ECO:0007669"/>
    <property type="project" value="TreeGrafter"/>
</dbReference>
<dbReference type="EMBL" id="OU893332">
    <property type="protein sequence ID" value="CAG9782619.1"/>
    <property type="molecule type" value="Genomic_DNA"/>
</dbReference>
<reference evidence="2" key="2">
    <citation type="submission" date="2022-10" db="EMBL/GenBank/DDBJ databases">
        <authorList>
            <consortium name="ENA_rothamsted_submissions"/>
            <consortium name="culmorum"/>
            <person name="King R."/>
        </authorList>
    </citation>
    <scope>NUCLEOTIDE SEQUENCE</scope>
</reference>
<evidence type="ECO:0000259" key="1">
    <source>
        <dbReference type="Pfam" id="PF10637"/>
    </source>
</evidence>
<organism evidence="2 3">
    <name type="scientific">Diatraea saccharalis</name>
    <name type="common">sugarcane borer</name>
    <dbReference type="NCBI Taxonomy" id="40085"/>
    <lineage>
        <taxon>Eukaryota</taxon>
        <taxon>Metazoa</taxon>
        <taxon>Ecdysozoa</taxon>
        <taxon>Arthropoda</taxon>
        <taxon>Hexapoda</taxon>
        <taxon>Insecta</taxon>
        <taxon>Pterygota</taxon>
        <taxon>Neoptera</taxon>
        <taxon>Endopterygota</taxon>
        <taxon>Lepidoptera</taxon>
        <taxon>Glossata</taxon>
        <taxon>Ditrysia</taxon>
        <taxon>Pyraloidea</taxon>
        <taxon>Crambidae</taxon>
        <taxon>Crambinae</taxon>
        <taxon>Diatraea</taxon>
    </lineage>
</organism>
<dbReference type="OrthoDB" id="430522at2759"/>
<dbReference type="GO" id="GO:0006449">
    <property type="term" value="P:regulation of translational termination"/>
    <property type="evidence" value="ECO:0007669"/>
    <property type="project" value="TreeGrafter"/>
</dbReference>
<accession>A0A9N9N1F3</accession>
<dbReference type="GO" id="GO:0005737">
    <property type="term" value="C:cytoplasm"/>
    <property type="evidence" value="ECO:0007669"/>
    <property type="project" value="TreeGrafter"/>
</dbReference>
<dbReference type="InterPro" id="IPR051842">
    <property type="entry name" value="uS12_prolyl_hydroxylase"/>
</dbReference>
<reference evidence="2" key="1">
    <citation type="submission" date="2021-12" db="EMBL/GenBank/DDBJ databases">
        <authorList>
            <person name="King R."/>
        </authorList>
    </citation>
    <scope>NUCLEOTIDE SEQUENCE</scope>
</reference>
<dbReference type="PANTHER" id="PTHR12117">
    <property type="entry name" value="HISTONE ACETYLTRANSFERASE COMPLEX"/>
    <property type="match status" value="1"/>
</dbReference>
<protein>
    <recommendedName>
        <fullName evidence="1">Oxoglutarate/iron-dependent oxygenase C-terminal degradation domain-containing protein</fullName>
    </recommendedName>
</protein>
<dbReference type="Pfam" id="PF10637">
    <property type="entry name" value="Ofd1_CTDD"/>
    <property type="match status" value="1"/>
</dbReference>
<dbReference type="PANTHER" id="PTHR12117:SF0">
    <property type="entry name" value="PROLYL 3-HYDROXYLASE OGFOD1"/>
    <property type="match status" value="1"/>
</dbReference>
<dbReference type="InterPro" id="IPR019601">
    <property type="entry name" value="Oxoglutarate/Fe-dep_Oase_C"/>
</dbReference>
<dbReference type="GO" id="GO:0031418">
    <property type="term" value="F:L-ascorbic acid binding"/>
    <property type="evidence" value="ECO:0007669"/>
    <property type="project" value="InterPro"/>
</dbReference>
<feature type="domain" description="Oxoglutarate/iron-dependent oxygenase C-terminal degradation" evidence="1">
    <location>
        <begin position="41"/>
        <end position="230"/>
    </location>
</feature>
<dbReference type="AlphaFoldDB" id="A0A9N9N1F3"/>
<dbReference type="Gene3D" id="2.60.120.620">
    <property type="entry name" value="q2cbj1_9rhob like domain"/>
    <property type="match status" value="1"/>
</dbReference>
<name>A0A9N9N1F3_9NEOP</name>
<gene>
    <name evidence="2" type="ORF">DIATSA_LOCUS861</name>
</gene>